<sequence length="189" mass="21336">VALRNTRNARLFLELWQQKIWWSVSWDQSALAETVLEMVGLEVRKLSHGTRGYNSQCLRYLFPIANGMVPYKMYCDCYQAVLSDLIGPFRQRGSRIVGFVDPERVDVNFVPSDLFVGHTFDLAKMRLGAGENRPALNPLIVHWAGTGKMRLWMAEQYLAVRFGTNMSDGICAAGLQPEVVAEPLAVSRL</sequence>
<gene>
    <name evidence="1" type="ORF">PGLA1383_LOCUS24626</name>
</gene>
<evidence type="ECO:0000313" key="1">
    <source>
        <dbReference type="EMBL" id="CAE8606641.1"/>
    </source>
</evidence>
<comment type="caution">
    <text evidence="1">The sequence shown here is derived from an EMBL/GenBank/DDBJ whole genome shotgun (WGS) entry which is preliminary data.</text>
</comment>
<dbReference type="Proteomes" id="UP000654075">
    <property type="component" value="Unassembled WGS sequence"/>
</dbReference>
<dbReference type="AlphaFoldDB" id="A0A813F1P1"/>
<dbReference type="EMBL" id="CAJNNV010019610">
    <property type="protein sequence ID" value="CAE8606641.1"/>
    <property type="molecule type" value="Genomic_DNA"/>
</dbReference>
<keyword evidence="2" id="KW-1185">Reference proteome</keyword>
<evidence type="ECO:0000313" key="2">
    <source>
        <dbReference type="Proteomes" id="UP000654075"/>
    </source>
</evidence>
<feature type="non-terminal residue" evidence="1">
    <location>
        <position position="189"/>
    </location>
</feature>
<dbReference type="OrthoDB" id="448477at2759"/>
<feature type="non-terminal residue" evidence="1">
    <location>
        <position position="1"/>
    </location>
</feature>
<proteinExistence type="predicted"/>
<reference evidence="1" key="1">
    <citation type="submission" date="2021-02" db="EMBL/GenBank/DDBJ databases">
        <authorList>
            <person name="Dougan E. K."/>
            <person name="Rhodes N."/>
            <person name="Thang M."/>
            <person name="Chan C."/>
        </authorList>
    </citation>
    <scope>NUCLEOTIDE SEQUENCE</scope>
</reference>
<name>A0A813F1P1_POLGL</name>
<protein>
    <submittedName>
        <fullName evidence="1">Uncharacterized protein</fullName>
    </submittedName>
</protein>
<organism evidence="1 2">
    <name type="scientific">Polarella glacialis</name>
    <name type="common">Dinoflagellate</name>
    <dbReference type="NCBI Taxonomy" id="89957"/>
    <lineage>
        <taxon>Eukaryota</taxon>
        <taxon>Sar</taxon>
        <taxon>Alveolata</taxon>
        <taxon>Dinophyceae</taxon>
        <taxon>Suessiales</taxon>
        <taxon>Suessiaceae</taxon>
        <taxon>Polarella</taxon>
    </lineage>
</organism>
<accession>A0A813F1P1</accession>